<dbReference type="Gene3D" id="3.30.1330.30">
    <property type="match status" value="1"/>
</dbReference>
<evidence type="ECO:0000313" key="4">
    <source>
        <dbReference type="Proteomes" id="UP000050794"/>
    </source>
</evidence>
<dbReference type="PANTHER" id="PTHR13284">
    <property type="entry name" value="GH01354P"/>
    <property type="match status" value="1"/>
</dbReference>
<protein>
    <submittedName>
        <fullName evidence="5">Ribosomal_L7Ae domain-containing protein</fullName>
    </submittedName>
</protein>
<dbReference type="SUPFAM" id="SSF55315">
    <property type="entry name" value="L30e-like"/>
    <property type="match status" value="1"/>
</dbReference>
<evidence type="ECO:0000259" key="2">
    <source>
        <dbReference type="Pfam" id="PF01248"/>
    </source>
</evidence>
<dbReference type="GO" id="GO:0003730">
    <property type="term" value="F:mRNA 3'-UTR binding"/>
    <property type="evidence" value="ECO:0007669"/>
    <property type="project" value="TreeGrafter"/>
</dbReference>
<name>A0A183ULP8_TOXCA</name>
<organism evidence="4 5">
    <name type="scientific">Toxocara canis</name>
    <name type="common">Canine roundworm</name>
    <dbReference type="NCBI Taxonomy" id="6265"/>
    <lineage>
        <taxon>Eukaryota</taxon>
        <taxon>Metazoa</taxon>
        <taxon>Ecdysozoa</taxon>
        <taxon>Nematoda</taxon>
        <taxon>Chromadorea</taxon>
        <taxon>Rhabditida</taxon>
        <taxon>Spirurina</taxon>
        <taxon>Ascaridomorpha</taxon>
        <taxon>Ascaridoidea</taxon>
        <taxon>Toxocaridae</taxon>
        <taxon>Toxocara</taxon>
    </lineage>
</organism>
<dbReference type="PANTHER" id="PTHR13284:SF4">
    <property type="entry name" value="C2H2-TYPE DOMAIN-CONTAINING PROTEIN"/>
    <property type="match status" value="1"/>
</dbReference>
<dbReference type="GO" id="GO:0043021">
    <property type="term" value="F:ribonucleoprotein complex binding"/>
    <property type="evidence" value="ECO:0007669"/>
    <property type="project" value="TreeGrafter"/>
</dbReference>
<dbReference type="AlphaFoldDB" id="A0A183ULP8"/>
<evidence type="ECO:0000313" key="5">
    <source>
        <dbReference type="WBParaSite" id="TCNE_0000941801-mRNA-1"/>
    </source>
</evidence>
<feature type="region of interest" description="Disordered" evidence="1">
    <location>
        <begin position="1"/>
        <end position="26"/>
    </location>
</feature>
<keyword evidence="4" id="KW-1185">Reference proteome</keyword>
<dbReference type="EMBL" id="UYWY01020169">
    <property type="protein sequence ID" value="VDM40739.1"/>
    <property type="molecule type" value="Genomic_DNA"/>
</dbReference>
<sequence>MRAADEGSSKVASVSRKRANARRSWRPSAMMSLSEFMVAEGSRAECSTAVSRHYSAAPNVKKSVGKTTKKQLSTMKKAILADKSERSNGAIKEEKGDALRTTDGDSNSRCIATGAACLSPLDAAILNLLVKLRFFHDRACKENPVKARSKRRLVCGLREVEKHLSLCNVRCVILAQDLEYVLESERLGTQVAVIRHLCEQSCVPVLEFSKKHRLGRALKMRPFISAVAVLDCAGAEDLYTAMVNEHRSCERMRHILEHEDQLSLFA</sequence>
<feature type="region of interest" description="Disordered" evidence="1">
    <location>
        <begin position="83"/>
        <end position="106"/>
    </location>
</feature>
<dbReference type="GO" id="GO:0005739">
    <property type="term" value="C:mitochondrion"/>
    <property type="evidence" value="ECO:0007669"/>
    <property type="project" value="TreeGrafter"/>
</dbReference>
<dbReference type="InterPro" id="IPR029064">
    <property type="entry name" value="Ribosomal_eL30-like_sf"/>
</dbReference>
<dbReference type="GO" id="GO:0035368">
    <property type="term" value="F:selenocysteine insertion sequence binding"/>
    <property type="evidence" value="ECO:0007669"/>
    <property type="project" value="InterPro"/>
</dbReference>
<feature type="compositionally biased region" description="Basic and acidic residues" evidence="1">
    <location>
        <begin position="83"/>
        <end position="103"/>
    </location>
</feature>
<dbReference type="InterPro" id="IPR004038">
    <property type="entry name" value="Ribosomal_eL8/eL30/eS12/Gad45"/>
</dbReference>
<dbReference type="InterPro" id="IPR040051">
    <property type="entry name" value="SECISBP2"/>
</dbReference>
<evidence type="ECO:0000313" key="3">
    <source>
        <dbReference type="EMBL" id="VDM40739.1"/>
    </source>
</evidence>
<dbReference type="GO" id="GO:1990904">
    <property type="term" value="C:ribonucleoprotein complex"/>
    <property type="evidence" value="ECO:0007669"/>
    <property type="project" value="TreeGrafter"/>
</dbReference>
<dbReference type="WBParaSite" id="TCNE_0000941801-mRNA-1">
    <property type="protein sequence ID" value="TCNE_0000941801-mRNA-1"/>
    <property type="gene ID" value="TCNE_0000941801"/>
</dbReference>
<reference evidence="3 4" key="2">
    <citation type="submission" date="2018-11" db="EMBL/GenBank/DDBJ databases">
        <authorList>
            <consortium name="Pathogen Informatics"/>
        </authorList>
    </citation>
    <scope>NUCLEOTIDE SEQUENCE [LARGE SCALE GENOMIC DNA]</scope>
</reference>
<accession>A0A183ULP8</accession>
<evidence type="ECO:0000256" key="1">
    <source>
        <dbReference type="SAM" id="MobiDB-lite"/>
    </source>
</evidence>
<gene>
    <name evidence="3" type="ORF">TCNE_LOCUS9418</name>
</gene>
<reference evidence="5" key="1">
    <citation type="submission" date="2016-06" db="UniProtKB">
        <authorList>
            <consortium name="WormBaseParasite"/>
        </authorList>
    </citation>
    <scope>IDENTIFICATION</scope>
</reference>
<feature type="domain" description="Ribosomal protein eL8/eL30/eS12/Gadd45" evidence="2">
    <location>
        <begin position="139"/>
        <end position="238"/>
    </location>
</feature>
<feature type="compositionally biased region" description="Basic residues" evidence="1">
    <location>
        <begin position="15"/>
        <end position="25"/>
    </location>
</feature>
<dbReference type="Pfam" id="PF01248">
    <property type="entry name" value="Ribosomal_L7Ae"/>
    <property type="match status" value="1"/>
</dbReference>
<dbReference type="Proteomes" id="UP000050794">
    <property type="component" value="Unassembled WGS sequence"/>
</dbReference>
<proteinExistence type="predicted"/>